<dbReference type="GO" id="GO:0051301">
    <property type="term" value="P:cell division"/>
    <property type="evidence" value="ECO:0007669"/>
    <property type="project" value="UniProtKB-KW"/>
</dbReference>
<dbReference type="GO" id="GO:0070979">
    <property type="term" value="P:protein K11-linked ubiquitination"/>
    <property type="evidence" value="ECO:0007669"/>
    <property type="project" value="TreeGrafter"/>
</dbReference>
<reference evidence="5" key="1">
    <citation type="submission" date="2020-06" db="EMBL/GenBank/DDBJ databases">
        <authorList>
            <person name="Li T."/>
            <person name="Hu X."/>
            <person name="Zhang T."/>
            <person name="Song X."/>
            <person name="Zhang H."/>
            <person name="Dai N."/>
            <person name="Sheng W."/>
            <person name="Hou X."/>
            <person name="Wei L."/>
        </authorList>
    </citation>
    <scope>NUCLEOTIDE SEQUENCE</scope>
    <source>
        <strain evidence="5">KEN1</strain>
        <tissue evidence="5">Leaf</tissue>
    </source>
</reference>
<dbReference type="PANTHER" id="PTHR12827">
    <property type="entry name" value="MEIOTIC CHECKPOINT REGULATOR TSG24 FAMILY MEMBER"/>
    <property type="match status" value="1"/>
</dbReference>
<keyword evidence="3" id="KW-0131">Cell cycle</keyword>
<organism evidence="5">
    <name type="scientific">Sesamum latifolium</name>
    <dbReference type="NCBI Taxonomy" id="2727402"/>
    <lineage>
        <taxon>Eukaryota</taxon>
        <taxon>Viridiplantae</taxon>
        <taxon>Streptophyta</taxon>
        <taxon>Embryophyta</taxon>
        <taxon>Tracheophyta</taxon>
        <taxon>Spermatophyta</taxon>
        <taxon>Magnoliopsida</taxon>
        <taxon>eudicotyledons</taxon>
        <taxon>Gunneridae</taxon>
        <taxon>Pentapetalae</taxon>
        <taxon>asterids</taxon>
        <taxon>lamiids</taxon>
        <taxon>Lamiales</taxon>
        <taxon>Pedaliaceae</taxon>
        <taxon>Sesamum</taxon>
    </lineage>
</organism>
<accession>A0AAW2XLG9</accession>
<evidence type="ECO:0000256" key="3">
    <source>
        <dbReference type="ARBA" id="ARBA00023306"/>
    </source>
</evidence>
<proteinExistence type="predicted"/>
<evidence type="ECO:0000259" key="4">
    <source>
        <dbReference type="Pfam" id="PF18122"/>
    </source>
</evidence>
<protein>
    <submittedName>
        <fullName evidence="5">Anaphase-promoting complex subunit</fullName>
    </submittedName>
</protein>
<comment type="caution">
    <text evidence="5">The sequence shown here is derived from an EMBL/GenBank/DDBJ whole genome shotgun (WGS) entry which is preliminary data.</text>
</comment>
<dbReference type="Pfam" id="PF18122">
    <property type="entry name" value="APC1_C"/>
    <property type="match status" value="1"/>
</dbReference>
<feature type="domain" description="Anaphase-promoting complex subunit 1 C-terminal" evidence="4">
    <location>
        <begin position="41"/>
        <end position="134"/>
    </location>
</feature>
<evidence type="ECO:0000256" key="1">
    <source>
        <dbReference type="ARBA" id="ARBA00022618"/>
    </source>
</evidence>
<keyword evidence="2" id="KW-0498">Mitosis</keyword>
<dbReference type="GO" id="GO:0005680">
    <property type="term" value="C:anaphase-promoting complex"/>
    <property type="evidence" value="ECO:0007669"/>
    <property type="project" value="InterPro"/>
</dbReference>
<dbReference type="PANTHER" id="PTHR12827:SF3">
    <property type="entry name" value="ANAPHASE-PROMOTING COMPLEX SUBUNIT 1"/>
    <property type="match status" value="1"/>
</dbReference>
<gene>
    <name evidence="5" type="ORF">Slati_1249600</name>
</gene>
<dbReference type="InterPro" id="IPR041221">
    <property type="entry name" value="APC1_C"/>
</dbReference>
<dbReference type="GO" id="GO:0060090">
    <property type="term" value="F:molecular adaptor activity"/>
    <property type="evidence" value="ECO:0007669"/>
    <property type="project" value="TreeGrafter"/>
</dbReference>
<dbReference type="EMBL" id="JACGWN010000004">
    <property type="protein sequence ID" value="KAL0452715.1"/>
    <property type="molecule type" value="Genomic_DNA"/>
</dbReference>
<name>A0AAW2XLG9_9LAMI</name>
<dbReference type="InterPro" id="IPR024990">
    <property type="entry name" value="Apc1"/>
</dbReference>
<evidence type="ECO:0000256" key="2">
    <source>
        <dbReference type="ARBA" id="ARBA00022776"/>
    </source>
</evidence>
<dbReference type="GO" id="GO:0031145">
    <property type="term" value="P:anaphase-promoting complex-dependent catabolic process"/>
    <property type="evidence" value="ECO:0007669"/>
    <property type="project" value="TreeGrafter"/>
</dbReference>
<reference evidence="5" key="2">
    <citation type="journal article" date="2024" name="Plant">
        <title>Genomic evolution and insights into agronomic trait innovations of Sesamum species.</title>
        <authorList>
            <person name="Miao H."/>
            <person name="Wang L."/>
            <person name="Qu L."/>
            <person name="Liu H."/>
            <person name="Sun Y."/>
            <person name="Le M."/>
            <person name="Wang Q."/>
            <person name="Wei S."/>
            <person name="Zheng Y."/>
            <person name="Lin W."/>
            <person name="Duan Y."/>
            <person name="Cao H."/>
            <person name="Xiong S."/>
            <person name="Wang X."/>
            <person name="Wei L."/>
            <person name="Li C."/>
            <person name="Ma Q."/>
            <person name="Ju M."/>
            <person name="Zhao R."/>
            <person name="Li G."/>
            <person name="Mu C."/>
            <person name="Tian Q."/>
            <person name="Mei H."/>
            <person name="Zhang T."/>
            <person name="Gao T."/>
            <person name="Zhang H."/>
        </authorList>
    </citation>
    <scope>NUCLEOTIDE SEQUENCE</scope>
    <source>
        <strain evidence="5">KEN1</strain>
    </source>
</reference>
<dbReference type="GO" id="GO:0007091">
    <property type="term" value="P:metaphase/anaphase transition of mitotic cell cycle"/>
    <property type="evidence" value="ECO:0007669"/>
    <property type="project" value="TreeGrafter"/>
</dbReference>
<keyword evidence="1" id="KW-0132">Cell division</keyword>
<evidence type="ECO:0000313" key="5">
    <source>
        <dbReference type="EMBL" id="KAL0452715.1"/>
    </source>
</evidence>
<sequence length="184" mass="20533">MVDSLISGTCLASDSLSVSSLKRNIFWIELHNVDASDFHQEHAFHFALNFLLAQIALAYNEALSNGRSTTSRGEIVQSVFLGSLKKRVEDLLNSLNLTADFRAYTMSGKWPTDGSNGKKSQTILSWYLQWHSVPSPLDIKRAVEKINCTKIQPSIPLLRLVFPRTHIAAIDVINSFLVSSKVED</sequence>
<dbReference type="AlphaFoldDB" id="A0AAW2XLG9"/>